<name>A0AA47ELN3_9CLOT</name>
<dbReference type="EMBL" id="CP086239">
    <property type="protein sequence ID" value="WAG61311.1"/>
    <property type="molecule type" value="Genomic_DNA"/>
</dbReference>
<accession>A0AA47ELN3</accession>
<evidence type="ECO:0000313" key="2">
    <source>
        <dbReference type="Proteomes" id="UP001164733"/>
    </source>
</evidence>
<protein>
    <submittedName>
        <fullName evidence="1">Uncharacterized protein</fullName>
    </submittedName>
</protein>
<sequence>MDILEALVEIETKGTIQEQANKLFDEMYCYKKLIAGVNTKIQNKHYELVLDELYLMRTKYEVRSDYVKNQCCYLNKEIIETFSVIEEFVEFEDFIDLFELNADEIDKEESFYSNLLMNSGKIGMCVRTGLLQNEKIMCEMCEDV</sequence>
<organism evidence="1 2">
    <name type="scientific">Clostridium estertheticum</name>
    <dbReference type="NCBI Taxonomy" id="238834"/>
    <lineage>
        <taxon>Bacteria</taxon>
        <taxon>Bacillati</taxon>
        <taxon>Bacillota</taxon>
        <taxon>Clostridia</taxon>
        <taxon>Eubacteriales</taxon>
        <taxon>Clostridiaceae</taxon>
        <taxon>Clostridium</taxon>
    </lineage>
</organism>
<gene>
    <name evidence="1" type="ORF">LL038_03395</name>
</gene>
<evidence type="ECO:0000313" key="1">
    <source>
        <dbReference type="EMBL" id="WAG61311.1"/>
    </source>
</evidence>
<dbReference type="Proteomes" id="UP001164733">
    <property type="component" value="Chromosome"/>
</dbReference>
<dbReference type="RefSeq" id="WP_216120041.1">
    <property type="nucleotide sequence ID" value="NZ_CP086239.1"/>
</dbReference>
<dbReference type="AlphaFoldDB" id="A0AA47ELN3"/>
<proteinExistence type="predicted"/>
<reference evidence="1" key="1">
    <citation type="submission" date="2021-11" db="EMBL/GenBank/DDBJ databases">
        <title>Clostridia strains as spoilage organisms.</title>
        <authorList>
            <person name="Wambui J."/>
            <person name="Stevens M.J.A."/>
            <person name="Stephan R."/>
        </authorList>
    </citation>
    <scope>NUCLEOTIDE SEQUENCE</scope>
    <source>
        <strain evidence="1">CF009</strain>
    </source>
</reference>